<feature type="signal peptide" evidence="2">
    <location>
        <begin position="1"/>
        <end position="19"/>
    </location>
</feature>
<evidence type="ECO:0000256" key="2">
    <source>
        <dbReference type="SAM" id="SignalP"/>
    </source>
</evidence>
<dbReference type="PROSITE" id="PS51257">
    <property type="entry name" value="PROKAR_LIPOPROTEIN"/>
    <property type="match status" value="1"/>
</dbReference>
<dbReference type="AlphaFoldDB" id="A0AAV0U707"/>
<evidence type="ECO:0000313" key="3">
    <source>
        <dbReference type="EMBL" id="CAH0494024.1"/>
    </source>
</evidence>
<accession>A0AAV0U707</accession>
<reference evidence="4" key="2">
    <citation type="submission" date="2022-12" db="EMBL/GenBank/DDBJ databases">
        <authorList>
            <person name="Webb A."/>
        </authorList>
    </citation>
    <scope>NUCLEOTIDE SEQUENCE</scope>
    <source>
        <strain evidence="4">Pf2</strain>
    </source>
</reference>
<dbReference type="Proteomes" id="UP001159659">
    <property type="component" value="Unassembled WGS sequence"/>
</dbReference>
<feature type="chain" id="PRO_5043336984" evidence="2">
    <location>
        <begin position="20"/>
        <end position="424"/>
    </location>
</feature>
<evidence type="ECO:0000313" key="6">
    <source>
        <dbReference type="Proteomes" id="UP001159659"/>
    </source>
</evidence>
<name>A0AAV0U707_9STRA</name>
<feature type="compositionally biased region" description="Polar residues" evidence="1">
    <location>
        <begin position="363"/>
        <end position="378"/>
    </location>
</feature>
<reference evidence="3 5" key="1">
    <citation type="submission" date="2021-11" db="EMBL/GenBank/DDBJ databases">
        <authorList>
            <person name="Islam A."/>
            <person name="Islam S."/>
            <person name="Flora M.S."/>
            <person name="Rahman M."/>
            <person name="Ziaur R.M."/>
            <person name="Epstein J.H."/>
            <person name="Hassan M."/>
            <person name="Klassen M."/>
            <person name="Woodard K."/>
            <person name="Webb A."/>
            <person name="Webby R.J."/>
            <person name="El Zowalaty M.E."/>
        </authorList>
    </citation>
    <scope>NUCLEOTIDE SEQUENCE [LARGE SCALE GENOMIC DNA]</scope>
    <source>
        <strain evidence="3">Pf1</strain>
    </source>
</reference>
<keyword evidence="5" id="KW-1185">Reference proteome</keyword>
<keyword evidence="2" id="KW-0732">Signal</keyword>
<comment type="caution">
    <text evidence="4">The sequence shown here is derived from an EMBL/GenBank/DDBJ whole genome shotgun (WGS) entry which is preliminary data.</text>
</comment>
<gene>
    <name evidence="3" type="ORF">PFR001_LOCUS9106</name>
    <name evidence="4" type="ORF">PFR002_LOCUS6567</name>
</gene>
<evidence type="ECO:0000313" key="5">
    <source>
        <dbReference type="Proteomes" id="UP001157938"/>
    </source>
</evidence>
<evidence type="ECO:0000313" key="4">
    <source>
        <dbReference type="EMBL" id="CAI5731419.1"/>
    </source>
</evidence>
<dbReference type="EMBL" id="CAKLBC010001858">
    <property type="protein sequence ID" value="CAH0494024.1"/>
    <property type="molecule type" value="Genomic_DNA"/>
</dbReference>
<dbReference type="Proteomes" id="UP001157938">
    <property type="component" value="Unassembled WGS sequence"/>
</dbReference>
<dbReference type="EMBL" id="CANTFK010000863">
    <property type="protein sequence ID" value="CAI5731419.1"/>
    <property type="molecule type" value="Genomic_DNA"/>
</dbReference>
<protein>
    <submittedName>
        <fullName evidence="4">Uncharacterized protein</fullName>
    </submittedName>
</protein>
<feature type="region of interest" description="Disordered" evidence="1">
    <location>
        <begin position="350"/>
        <end position="378"/>
    </location>
</feature>
<proteinExistence type="predicted"/>
<organism evidence="4 6">
    <name type="scientific">Peronospora farinosa</name>
    <dbReference type="NCBI Taxonomy" id="134698"/>
    <lineage>
        <taxon>Eukaryota</taxon>
        <taxon>Sar</taxon>
        <taxon>Stramenopiles</taxon>
        <taxon>Oomycota</taxon>
        <taxon>Peronosporomycetes</taxon>
        <taxon>Peronosporales</taxon>
        <taxon>Peronosporaceae</taxon>
        <taxon>Peronospora</taxon>
    </lineage>
</organism>
<sequence length="424" mass="43296">MKTFLVLIGIACLLSSANSAASCSECGGKTCMLDGTATSVRGGATSVQVNFCNYDSSKNNQYVLSFGVSSLPSCDTSNTILPVLSSLVAADGCTAEACAVTVNFKSALDWAIALQNNGVNNKLTAQLTAGGNSDVVTIATFETMAAAVMNSGTASISVCATELEISGSRFSSVESCNKAHICRGASTDTTCTMELMNNVQVRDVSCDGEACTGKVTWSQPLPCDGSTGDATALIVGMTVASSTHSNFVSVGSMTAPTFDILDASGLKSGSSELVLTTDTFCSSSGISLNVSLADKSETVKVSSVNSTIKGSVIVKLASPLSGDLDHDDMQLSLSQCGVLVTRLFSAGKGSGDSLPSEGLENTVAGTTESRSTQETNSSTGLSNSIIVASVIAAVATAGFVFEYVHHKMRQPKPLAQDPLVATTA</sequence>
<evidence type="ECO:0000256" key="1">
    <source>
        <dbReference type="SAM" id="MobiDB-lite"/>
    </source>
</evidence>